<proteinExistence type="predicted"/>
<dbReference type="EMBL" id="BFAA01001250">
    <property type="protein sequence ID" value="GCB62500.1"/>
    <property type="molecule type" value="Genomic_DNA"/>
</dbReference>
<reference evidence="1 2" key="1">
    <citation type="journal article" date="2018" name="Nat. Ecol. Evol.">
        <title>Shark genomes provide insights into elasmobranch evolution and the origin of vertebrates.</title>
        <authorList>
            <person name="Hara Y"/>
            <person name="Yamaguchi K"/>
            <person name="Onimaru K"/>
            <person name="Kadota M"/>
            <person name="Koyanagi M"/>
            <person name="Keeley SD"/>
            <person name="Tatsumi K"/>
            <person name="Tanaka K"/>
            <person name="Motone F"/>
            <person name="Kageyama Y"/>
            <person name="Nozu R"/>
            <person name="Adachi N"/>
            <person name="Nishimura O"/>
            <person name="Nakagawa R"/>
            <person name="Tanegashima C"/>
            <person name="Kiyatake I"/>
            <person name="Matsumoto R"/>
            <person name="Murakumo K"/>
            <person name="Nishida K"/>
            <person name="Terakita A"/>
            <person name="Kuratani S"/>
            <person name="Sato K"/>
            <person name="Hyodo S Kuraku.S."/>
        </authorList>
    </citation>
    <scope>NUCLEOTIDE SEQUENCE [LARGE SCALE GENOMIC DNA]</scope>
</reference>
<sequence length="78" mass="8816">MPCLEIERNYRMSPSNLSQGKTLLQAPWSGQGFQSRPGASEKQVRNNHSTDYYDLYPSCPANVFSEQLSHVIQGSLRI</sequence>
<gene>
    <name evidence="1" type="ORF">scyTo_0004259</name>
</gene>
<evidence type="ECO:0000313" key="1">
    <source>
        <dbReference type="EMBL" id="GCB62500.1"/>
    </source>
</evidence>
<accession>A0A401NNP6</accession>
<dbReference type="AlphaFoldDB" id="A0A401NNP6"/>
<keyword evidence="2" id="KW-1185">Reference proteome</keyword>
<name>A0A401NNP6_SCYTO</name>
<comment type="caution">
    <text evidence="1">The sequence shown here is derived from an EMBL/GenBank/DDBJ whole genome shotgun (WGS) entry which is preliminary data.</text>
</comment>
<organism evidence="1 2">
    <name type="scientific">Scyliorhinus torazame</name>
    <name type="common">Cloudy catshark</name>
    <name type="synonym">Catulus torazame</name>
    <dbReference type="NCBI Taxonomy" id="75743"/>
    <lineage>
        <taxon>Eukaryota</taxon>
        <taxon>Metazoa</taxon>
        <taxon>Chordata</taxon>
        <taxon>Craniata</taxon>
        <taxon>Vertebrata</taxon>
        <taxon>Chondrichthyes</taxon>
        <taxon>Elasmobranchii</taxon>
        <taxon>Galeomorphii</taxon>
        <taxon>Galeoidea</taxon>
        <taxon>Carcharhiniformes</taxon>
        <taxon>Scyliorhinidae</taxon>
        <taxon>Scyliorhinus</taxon>
    </lineage>
</organism>
<dbReference type="Proteomes" id="UP000288216">
    <property type="component" value="Unassembled WGS sequence"/>
</dbReference>
<evidence type="ECO:0000313" key="2">
    <source>
        <dbReference type="Proteomes" id="UP000288216"/>
    </source>
</evidence>
<protein>
    <submittedName>
        <fullName evidence="1">Uncharacterized protein</fullName>
    </submittedName>
</protein>